<feature type="region of interest" description="Disordered" evidence="1">
    <location>
        <begin position="188"/>
        <end position="214"/>
    </location>
</feature>
<feature type="domain" description="PhoD-like phosphatase" evidence="2">
    <location>
        <begin position="505"/>
        <end position="569"/>
    </location>
</feature>
<sequence length="1167" mass="129283">MENNPNNPNTLKNSSNEANQNSSTYYQNPPNNVKTESNVSNPAQQPASNQKSTNPFEEYLSDGSHFAAVNLNNVPNNNLQFQDVGKAPIQQQTVPQGQYIYNPVNQVLPNMNTQSVNTATQNTAFYNTAQGSNQLQANVAPQESNTTQPITQNSMNTYANPPNNIMASTPNNIQNSFQIQNDLKNSNSIQSSYYQPPVNTQMNSQSETSAINNSNTHAYGYGGAVQNNNINASTVSGNNVPSTVISSGTNAVNLQPEPLSNFSQNLNPSNGYTPSTPAYALGYGNNPNISVPTNTTISSNISSSNIDAQSVASGISSMTIAPPVVNPANTVNTKINNVSSNSNQFLESAQNTNQFYATGYGNIAPQTNTQANAQINNYGINTNPILPPPKSIYGPVVQFLTTDLVKAEWVGTILTLTDSSVYKNDIGPCIHIWQDKNKISDIRAAEKYTAKLLFDDTTNGFKFWVVNLRLPLPALEESQVHYQAIHPNGSQTYASAMANFTLPSQKTSWRWFCFSNDDLSYISEAKIKSTRLTGSLWSDLVEKHKILPFHAVLGTGGQINGDRIWQDLGLGYTSSNFQIPEPYNSNKTGQAPYSSYNDNSVGALAPFVGMCTSTGVKYTTNECRKNIPWNTTMEEAVSRWYFTRYMQRWFNSEQHGYETSKNEQNMSSVLHTIPYMFCLDENDIFPGYGSFTNDLMNSPVFRGIYSVALKYWSLFQAHTTWTAIQTNRVQDNIFVSALGLHWIRSLGPYVSILGLDITSEKNKKQVMSQYAYEDIFRAINTRVLSLNQHLIIASPIPVLYSHTMFLDNILSGAKNIGIMGFVNYAQKKLSVPSYGQNMPDPTNYKDKITEETIGAAANSSVDYLGENITLLNLNTLWTSGSHMSERNSFIIKLQQLTNNRVNLRVSFISGHVNCCTAGRFISVENTYPQSEVDHNENFDNRLMIQLVTSSMSDIPIDNTSLKGLYLSGKTKSLDDYTLEKFYKMFKLDVDNKPPVNGNRKILARRSFITIEHVTVFTDMDYSTQANVVPVTSLRANMYCEGIRSPAIVDSTNSGFIYNTQNTLSTSAQQDPIKTTNYSINIPNLNLYNKPYFANQFNSTYNFPQSNVPGGFSSPVLPTRVSNYSQPTYPVLNPPQTNIAQGQQGSALTNPITEQIPNEPPPPYTPMS</sequence>
<proteinExistence type="predicted"/>
<gene>
    <name evidence="3" type="ORF">BB561_005215</name>
</gene>
<dbReference type="EMBL" id="MBFR01000303">
    <property type="protein sequence ID" value="PVU89694.1"/>
    <property type="molecule type" value="Genomic_DNA"/>
</dbReference>
<evidence type="ECO:0000313" key="4">
    <source>
        <dbReference type="Proteomes" id="UP000245383"/>
    </source>
</evidence>
<evidence type="ECO:0000313" key="3">
    <source>
        <dbReference type="EMBL" id="PVU89694.1"/>
    </source>
</evidence>
<feature type="compositionally biased region" description="Polar residues" evidence="1">
    <location>
        <begin position="1135"/>
        <end position="1155"/>
    </location>
</feature>
<dbReference type="Proteomes" id="UP000245383">
    <property type="component" value="Unassembled WGS sequence"/>
</dbReference>
<feature type="compositionally biased region" description="Polar residues" evidence="1">
    <location>
        <begin position="17"/>
        <end position="55"/>
    </location>
</feature>
<evidence type="ECO:0000256" key="1">
    <source>
        <dbReference type="SAM" id="MobiDB-lite"/>
    </source>
</evidence>
<dbReference type="OrthoDB" id="9999821at2759"/>
<feature type="region of interest" description="Disordered" evidence="1">
    <location>
        <begin position="1"/>
        <end position="58"/>
    </location>
</feature>
<dbReference type="InterPro" id="IPR043904">
    <property type="entry name" value="PhoD_2-like"/>
</dbReference>
<reference evidence="3 4" key="1">
    <citation type="journal article" date="2018" name="MBio">
        <title>Comparative Genomics Reveals the Core Gene Toolbox for the Fungus-Insect Symbiosis.</title>
        <authorList>
            <person name="Wang Y."/>
            <person name="Stata M."/>
            <person name="Wang W."/>
            <person name="Stajich J.E."/>
            <person name="White M.M."/>
            <person name="Moncalvo J.M."/>
        </authorList>
    </citation>
    <scope>NUCLEOTIDE SEQUENCE [LARGE SCALE GENOMIC DNA]</scope>
    <source>
        <strain evidence="3 4">SWE-8-4</strain>
    </source>
</reference>
<name>A0A2T9YBM8_9FUNG</name>
<protein>
    <recommendedName>
        <fullName evidence="2">PhoD-like phosphatase domain-containing protein</fullName>
    </recommendedName>
</protein>
<dbReference type="Pfam" id="PF19050">
    <property type="entry name" value="PhoD_2"/>
    <property type="match status" value="2"/>
</dbReference>
<comment type="caution">
    <text evidence="3">The sequence shown here is derived from an EMBL/GenBank/DDBJ whole genome shotgun (WGS) entry which is preliminary data.</text>
</comment>
<keyword evidence="4" id="KW-1185">Reference proteome</keyword>
<accession>A0A2T9YBM8</accession>
<feature type="region of interest" description="Disordered" evidence="1">
    <location>
        <begin position="1135"/>
        <end position="1167"/>
    </location>
</feature>
<dbReference type="GO" id="GO:0016020">
    <property type="term" value="C:membrane"/>
    <property type="evidence" value="ECO:0007669"/>
    <property type="project" value="TreeGrafter"/>
</dbReference>
<evidence type="ECO:0000259" key="2">
    <source>
        <dbReference type="Pfam" id="PF19050"/>
    </source>
</evidence>
<organism evidence="3 4">
    <name type="scientific">Smittium simulii</name>
    <dbReference type="NCBI Taxonomy" id="133385"/>
    <lineage>
        <taxon>Eukaryota</taxon>
        <taxon>Fungi</taxon>
        <taxon>Fungi incertae sedis</taxon>
        <taxon>Zoopagomycota</taxon>
        <taxon>Kickxellomycotina</taxon>
        <taxon>Harpellomycetes</taxon>
        <taxon>Harpellales</taxon>
        <taxon>Legeriomycetaceae</taxon>
        <taxon>Smittium</taxon>
    </lineage>
</organism>
<feature type="compositionally biased region" description="Low complexity" evidence="1">
    <location>
        <begin position="1"/>
        <end position="16"/>
    </location>
</feature>
<feature type="compositionally biased region" description="Pro residues" evidence="1">
    <location>
        <begin position="1157"/>
        <end position="1167"/>
    </location>
</feature>
<dbReference type="PANTHER" id="PTHR46689:SF2">
    <property type="entry name" value="WW DOMAIN PROTEIN (AFU_ORTHOLOGUE AFUA_6G06520)"/>
    <property type="match status" value="1"/>
</dbReference>
<dbReference type="AlphaFoldDB" id="A0A2T9YBM8"/>
<dbReference type="PANTHER" id="PTHR46689">
    <property type="entry name" value="MEMBRANE PROTEIN, PUTATIVE-RELATED"/>
    <property type="match status" value="1"/>
</dbReference>
<feature type="domain" description="PhoD-like phosphatase" evidence="2">
    <location>
        <begin position="619"/>
        <end position="1011"/>
    </location>
</feature>